<accession>A0A0R3PT04</accession>
<evidence type="ECO:0000313" key="2">
    <source>
        <dbReference type="EMBL" id="VDM60428.1"/>
    </source>
</evidence>
<name>A0A0R3PT04_ANGCS</name>
<protein>
    <submittedName>
        <fullName evidence="2 4">Uncharacterized protein</fullName>
    </submittedName>
</protein>
<feature type="region of interest" description="Disordered" evidence="1">
    <location>
        <begin position="1"/>
        <end position="27"/>
    </location>
</feature>
<dbReference type="EMBL" id="UYYA01004212">
    <property type="protein sequence ID" value="VDM60428.1"/>
    <property type="molecule type" value="Genomic_DNA"/>
</dbReference>
<evidence type="ECO:0000256" key="1">
    <source>
        <dbReference type="SAM" id="MobiDB-lite"/>
    </source>
</evidence>
<dbReference type="AlphaFoldDB" id="A0A0R3PT04"/>
<feature type="compositionally biased region" description="Basic and acidic residues" evidence="1">
    <location>
        <begin position="1"/>
        <end position="11"/>
    </location>
</feature>
<gene>
    <name evidence="2" type="ORF">ACOC_LOCUS8843</name>
</gene>
<keyword evidence="3" id="KW-1185">Reference proteome</keyword>
<organism evidence="4">
    <name type="scientific">Angiostrongylus costaricensis</name>
    <name type="common">Nematode worm</name>
    <dbReference type="NCBI Taxonomy" id="334426"/>
    <lineage>
        <taxon>Eukaryota</taxon>
        <taxon>Metazoa</taxon>
        <taxon>Ecdysozoa</taxon>
        <taxon>Nematoda</taxon>
        <taxon>Chromadorea</taxon>
        <taxon>Rhabditida</taxon>
        <taxon>Rhabditina</taxon>
        <taxon>Rhabditomorpha</taxon>
        <taxon>Strongyloidea</taxon>
        <taxon>Metastrongylidae</taxon>
        <taxon>Angiostrongylus</taxon>
    </lineage>
</organism>
<proteinExistence type="predicted"/>
<reference evidence="2 3" key="2">
    <citation type="submission" date="2018-11" db="EMBL/GenBank/DDBJ databases">
        <authorList>
            <consortium name="Pathogen Informatics"/>
        </authorList>
    </citation>
    <scope>NUCLEOTIDE SEQUENCE [LARGE SCALE GENOMIC DNA]</scope>
    <source>
        <strain evidence="2 3">Costa Rica</strain>
    </source>
</reference>
<dbReference type="WBParaSite" id="ACOC_0000884201-mRNA-1">
    <property type="protein sequence ID" value="ACOC_0000884201-mRNA-1"/>
    <property type="gene ID" value="ACOC_0000884201"/>
</dbReference>
<reference evidence="4" key="1">
    <citation type="submission" date="2017-02" db="UniProtKB">
        <authorList>
            <consortium name="WormBaseParasite"/>
        </authorList>
    </citation>
    <scope>IDENTIFICATION</scope>
</reference>
<sequence length="73" mass="8326">MLLPDEGRDLQPEPALRSIPALEPTTDHGADALPWLRRDFAASFFIVIISRCDNLHLTCINRWAKKGKEKKQL</sequence>
<evidence type="ECO:0000313" key="3">
    <source>
        <dbReference type="Proteomes" id="UP000267027"/>
    </source>
</evidence>
<dbReference type="Proteomes" id="UP000267027">
    <property type="component" value="Unassembled WGS sequence"/>
</dbReference>
<evidence type="ECO:0000313" key="4">
    <source>
        <dbReference type="WBParaSite" id="ACOC_0000884201-mRNA-1"/>
    </source>
</evidence>